<dbReference type="RefSeq" id="WP_226186206.1">
    <property type="nucleotide sequence ID" value="NZ_JAJADQ010000006.1"/>
</dbReference>
<feature type="domain" description="MABP" evidence="1">
    <location>
        <begin position="284"/>
        <end position="328"/>
    </location>
</feature>
<sequence>MKFTSPSGRKAVALLGGLTLLISCSKETGVAPKEPNNADRNQTSPWTAFVQRVSEGVNSDPLGQYVAKSVQVADGTDRLQRPKMNAEDRSWASIQSLLAATRGPDVPYIQPIEPTCDDYSYCGGGGGGGGGTPTVYSTFTSSEGQSLNGDPFINPDNYILDVELAKSSYASVDAKSGYTKLSADLNKGAGGKFIFLTFTRSSFEQGHSGKWPAQHPLTRIWADSYSSSSDHDAHGTGLDEVWNPTWGSFYLCDLNDGAGGKYIYAHMTKDIQRPAGWQSGTPPKVPIKEVGILSGNSSSIQPPAGWVRDGKDLNEGAGGDFIYLCTKY</sequence>
<reference evidence="2" key="1">
    <citation type="submission" date="2021-10" db="EMBL/GenBank/DDBJ databases">
        <authorList>
            <person name="Dean J.D."/>
            <person name="Kim M.K."/>
            <person name="Newey C.N."/>
            <person name="Stoker T.S."/>
            <person name="Thompson D.W."/>
            <person name="Grose J.H."/>
        </authorList>
    </citation>
    <scope>NUCLEOTIDE SEQUENCE</scope>
    <source>
        <strain evidence="2">BT635</strain>
    </source>
</reference>
<proteinExistence type="predicted"/>
<name>A0ABS8ADK7_9BACT</name>
<dbReference type="Proteomes" id="UP001165297">
    <property type="component" value="Unassembled WGS sequence"/>
</dbReference>
<gene>
    <name evidence="2" type="ORF">LGH70_12920</name>
</gene>
<protein>
    <recommendedName>
        <fullName evidence="1">MABP domain-containing protein</fullName>
    </recommendedName>
</protein>
<dbReference type="EMBL" id="JAJADQ010000006">
    <property type="protein sequence ID" value="MCB2378495.1"/>
    <property type="molecule type" value="Genomic_DNA"/>
</dbReference>
<dbReference type="Gene3D" id="2.100.10.50">
    <property type="match status" value="2"/>
</dbReference>
<organism evidence="2 3">
    <name type="scientific">Hymenobacter nitidus</name>
    <dbReference type="NCBI Taxonomy" id="2880929"/>
    <lineage>
        <taxon>Bacteria</taxon>
        <taxon>Pseudomonadati</taxon>
        <taxon>Bacteroidota</taxon>
        <taxon>Cytophagia</taxon>
        <taxon>Cytophagales</taxon>
        <taxon>Hymenobacteraceae</taxon>
        <taxon>Hymenobacter</taxon>
    </lineage>
</organism>
<dbReference type="PROSITE" id="PS51498">
    <property type="entry name" value="MABP"/>
    <property type="match status" value="1"/>
</dbReference>
<accession>A0ABS8ADK7</accession>
<evidence type="ECO:0000313" key="3">
    <source>
        <dbReference type="Proteomes" id="UP001165297"/>
    </source>
</evidence>
<dbReference type="PROSITE" id="PS51257">
    <property type="entry name" value="PROKAR_LIPOPROTEIN"/>
    <property type="match status" value="1"/>
</dbReference>
<comment type="caution">
    <text evidence="2">The sequence shown here is derived from an EMBL/GenBank/DDBJ whole genome shotgun (WGS) entry which is preliminary data.</text>
</comment>
<keyword evidence="3" id="KW-1185">Reference proteome</keyword>
<evidence type="ECO:0000313" key="2">
    <source>
        <dbReference type="EMBL" id="MCB2378495.1"/>
    </source>
</evidence>
<dbReference type="InterPro" id="IPR023341">
    <property type="entry name" value="MABP"/>
</dbReference>
<evidence type="ECO:0000259" key="1">
    <source>
        <dbReference type="PROSITE" id="PS51498"/>
    </source>
</evidence>